<proteinExistence type="predicted"/>
<dbReference type="Gene3D" id="3.40.50.2000">
    <property type="entry name" value="Glycogen Phosphorylase B"/>
    <property type="match status" value="2"/>
</dbReference>
<feature type="domain" description="Glycosyl transferase family 1" evidence="1">
    <location>
        <begin position="235"/>
        <end position="388"/>
    </location>
</feature>
<reference evidence="2" key="1">
    <citation type="submission" date="2021-06" db="EMBL/GenBank/DDBJ databases">
        <title>Bradyrhizobium sp. S2-20-1 Genome sequencing.</title>
        <authorList>
            <person name="Jin L."/>
        </authorList>
    </citation>
    <scope>NUCLEOTIDE SEQUENCE</scope>
    <source>
        <strain evidence="2">S2-20-1</strain>
    </source>
</reference>
<evidence type="ECO:0000313" key="2">
    <source>
        <dbReference type="EMBL" id="QWG14882.1"/>
    </source>
</evidence>
<dbReference type="Pfam" id="PF00534">
    <property type="entry name" value="Glycos_transf_1"/>
    <property type="match status" value="1"/>
</dbReference>
<sequence length="419" mass="46784">MNVWIVAVGEPLPIEQSNERLLRAGIFSKMLAARGHQVTWWTSTFLHMKKRHLFDSDRVVEVEPGVRMRLLHGLAYDSNVSLRRLIDHWIIGRKFAGQAASEPRPDLILCSFPTIELSLEAVKYGRRESVPVVLDVRDLWPDIFVALAPRGLRSLVRLVLAPYFSMTRRAFEGASTVVAINEGFVDWGVKRAGRMRTSRDRAFPMGYPDVEPSEGAITIAGKFWNDLGVAGDGVFKAIFVGNIGRQFEFEPIVEVARRMACEPVQFIICGTGNFSETLLRLSKELPNILLPGWVGSDEIWTLMRMSQVGLAPYHAEESFTHSLPNKALEYFSAGLPMISSLPGALQTLLETAQCGVTYANRDADALEAALRRLLFDPDLRQRLGDNARALFKSQFSAAHVYSEMIDHLETLLAAKSAPT</sequence>
<dbReference type="CDD" id="cd03794">
    <property type="entry name" value="GT4_WbuB-like"/>
    <property type="match status" value="1"/>
</dbReference>
<organism evidence="2 3">
    <name type="scientific">Bradyrhizobium sediminis</name>
    <dbReference type="NCBI Taxonomy" id="2840469"/>
    <lineage>
        <taxon>Bacteria</taxon>
        <taxon>Pseudomonadati</taxon>
        <taxon>Pseudomonadota</taxon>
        <taxon>Alphaproteobacteria</taxon>
        <taxon>Hyphomicrobiales</taxon>
        <taxon>Nitrobacteraceae</taxon>
        <taxon>Bradyrhizobium</taxon>
    </lineage>
</organism>
<dbReference type="GO" id="GO:0016757">
    <property type="term" value="F:glycosyltransferase activity"/>
    <property type="evidence" value="ECO:0007669"/>
    <property type="project" value="InterPro"/>
</dbReference>
<gene>
    <name evidence="2" type="ORF">KMZ29_09600</name>
</gene>
<dbReference type="EMBL" id="CP076134">
    <property type="protein sequence ID" value="QWG14882.1"/>
    <property type="molecule type" value="Genomic_DNA"/>
</dbReference>
<evidence type="ECO:0000313" key="3">
    <source>
        <dbReference type="Proteomes" id="UP000680839"/>
    </source>
</evidence>
<dbReference type="AlphaFoldDB" id="A0A975NGU3"/>
<evidence type="ECO:0000259" key="1">
    <source>
        <dbReference type="Pfam" id="PF00534"/>
    </source>
</evidence>
<dbReference type="PANTHER" id="PTHR12526">
    <property type="entry name" value="GLYCOSYLTRANSFERASE"/>
    <property type="match status" value="1"/>
</dbReference>
<dbReference type="Proteomes" id="UP000680839">
    <property type="component" value="Chromosome"/>
</dbReference>
<accession>A0A975NGU3</accession>
<dbReference type="SUPFAM" id="SSF53756">
    <property type="entry name" value="UDP-Glycosyltransferase/glycogen phosphorylase"/>
    <property type="match status" value="1"/>
</dbReference>
<dbReference type="RefSeq" id="WP_215623473.1">
    <property type="nucleotide sequence ID" value="NZ_CP076134.1"/>
</dbReference>
<name>A0A975NGU3_9BRAD</name>
<dbReference type="InterPro" id="IPR001296">
    <property type="entry name" value="Glyco_trans_1"/>
</dbReference>
<protein>
    <submittedName>
        <fullName evidence="2">Glycosyltransferase family 4 protein</fullName>
    </submittedName>
</protein>